<feature type="region of interest" description="Disordered" evidence="1">
    <location>
        <begin position="1"/>
        <end position="23"/>
    </location>
</feature>
<dbReference type="EMBL" id="ACCJ01000088">
    <property type="protein sequence ID" value="EEG56177.1"/>
    <property type="molecule type" value="Genomic_DNA"/>
</dbReference>
<dbReference type="AlphaFoldDB" id="C0CXL8"/>
<reference evidence="2 3" key="2">
    <citation type="submission" date="2009-02" db="EMBL/GenBank/DDBJ databases">
        <title>Draft genome sequence of Clostridium asparagiforme (DSM 15981).</title>
        <authorList>
            <person name="Sudarsanam P."/>
            <person name="Ley R."/>
            <person name="Guruge J."/>
            <person name="Turnbaugh P.J."/>
            <person name="Mahowald M."/>
            <person name="Liep D."/>
            <person name="Gordon J."/>
        </authorList>
    </citation>
    <scope>NUCLEOTIDE SEQUENCE [LARGE SCALE GENOMIC DNA]</scope>
    <source>
        <strain evidence="2 3">DSM 15981</strain>
    </source>
</reference>
<keyword evidence="3" id="KW-1185">Reference proteome</keyword>
<gene>
    <name evidence="2" type="ORF">CLOSTASPAR_01743</name>
</gene>
<protein>
    <submittedName>
        <fullName evidence="2">Uncharacterized protein</fullName>
    </submittedName>
</protein>
<comment type="caution">
    <text evidence="2">The sequence shown here is derived from an EMBL/GenBank/DDBJ whole genome shotgun (WGS) entry which is preliminary data.</text>
</comment>
<sequence>MRPPHNKRLFENPPRSNAGDSFPAIPAAAREIPLPARFKHDMMDRANGMNQAGRRL</sequence>
<evidence type="ECO:0000313" key="2">
    <source>
        <dbReference type="EMBL" id="EEG56177.1"/>
    </source>
</evidence>
<name>C0CXL8_9FIRM</name>
<organism evidence="2 3">
    <name type="scientific">[Clostridium] asparagiforme DSM 15981</name>
    <dbReference type="NCBI Taxonomy" id="518636"/>
    <lineage>
        <taxon>Bacteria</taxon>
        <taxon>Bacillati</taxon>
        <taxon>Bacillota</taxon>
        <taxon>Clostridia</taxon>
        <taxon>Lachnospirales</taxon>
        <taxon>Lachnospiraceae</taxon>
        <taxon>Enterocloster</taxon>
    </lineage>
</organism>
<evidence type="ECO:0000256" key="1">
    <source>
        <dbReference type="SAM" id="MobiDB-lite"/>
    </source>
</evidence>
<reference evidence="2 3" key="1">
    <citation type="submission" date="2009-01" db="EMBL/GenBank/DDBJ databases">
        <authorList>
            <person name="Fulton L."/>
            <person name="Clifton S."/>
            <person name="Fulton B."/>
            <person name="Xu J."/>
            <person name="Minx P."/>
            <person name="Pepin K.H."/>
            <person name="Johnson M."/>
            <person name="Bhonagiri V."/>
            <person name="Nash W.E."/>
            <person name="Mardis E.R."/>
            <person name="Wilson R.K."/>
        </authorList>
    </citation>
    <scope>NUCLEOTIDE SEQUENCE [LARGE SCALE GENOMIC DNA]</scope>
    <source>
        <strain evidence="2 3">DSM 15981</strain>
    </source>
</reference>
<dbReference type="HOGENOM" id="CLU_3005917_0_0_9"/>
<proteinExistence type="predicted"/>
<evidence type="ECO:0000313" key="3">
    <source>
        <dbReference type="Proteomes" id="UP000004756"/>
    </source>
</evidence>
<accession>C0CXL8</accession>
<dbReference type="Proteomes" id="UP000004756">
    <property type="component" value="Unassembled WGS sequence"/>
</dbReference>